<dbReference type="Pfam" id="PF00013">
    <property type="entry name" value="KH_1"/>
    <property type="match status" value="1"/>
</dbReference>
<organism evidence="11 12">
    <name type="scientific">Polypedilum vanderplanki</name>
    <name type="common">Sleeping chironomid midge</name>
    <dbReference type="NCBI Taxonomy" id="319348"/>
    <lineage>
        <taxon>Eukaryota</taxon>
        <taxon>Metazoa</taxon>
        <taxon>Ecdysozoa</taxon>
        <taxon>Arthropoda</taxon>
        <taxon>Hexapoda</taxon>
        <taxon>Insecta</taxon>
        <taxon>Pterygota</taxon>
        <taxon>Neoptera</taxon>
        <taxon>Endopterygota</taxon>
        <taxon>Diptera</taxon>
        <taxon>Nematocera</taxon>
        <taxon>Chironomoidea</taxon>
        <taxon>Chironomidae</taxon>
        <taxon>Chironominae</taxon>
        <taxon>Polypedilum</taxon>
        <taxon>Polypedilum</taxon>
    </lineage>
</organism>
<dbReference type="InterPro" id="IPR020568">
    <property type="entry name" value="Ribosomal_Su5_D2-typ_SF"/>
</dbReference>
<reference evidence="11" key="1">
    <citation type="submission" date="2021-03" db="EMBL/GenBank/DDBJ databases">
        <title>Chromosome level genome of the anhydrobiotic midge Polypedilum vanderplanki.</title>
        <authorList>
            <person name="Yoshida Y."/>
            <person name="Kikawada T."/>
            <person name="Gusev O."/>
        </authorList>
    </citation>
    <scope>NUCLEOTIDE SEQUENCE</scope>
    <source>
        <strain evidence="11">NIAS01</strain>
        <tissue evidence="11">Whole body or cell culture</tissue>
    </source>
</reference>
<keyword evidence="5" id="KW-0548">Nucleotidyltransferase</keyword>
<evidence type="ECO:0000256" key="4">
    <source>
        <dbReference type="ARBA" id="ARBA00022679"/>
    </source>
</evidence>
<dbReference type="Gene3D" id="3.30.1370.10">
    <property type="entry name" value="K Homology domain, type 1"/>
    <property type="match status" value="1"/>
</dbReference>
<dbReference type="Pfam" id="PF03725">
    <property type="entry name" value="RNase_PH_C"/>
    <property type="match status" value="1"/>
</dbReference>
<dbReference type="InterPro" id="IPR036345">
    <property type="entry name" value="ExoRNase_PH_dom2_sf"/>
</dbReference>
<evidence type="ECO:0000256" key="1">
    <source>
        <dbReference type="ARBA" id="ARBA00007404"/>
    </source>
</evidence>
<dbReference type="InterPro" id="IPR012340">
    <property type="entry name" value="NA-bd_OB-fold"/>
</dbReference>
<dbReference type="SUPFAM" id="SSF54791">
    <property type="entry name" value="Eukaryotic type KH-domain (KH-domain type I)"/>
    <property type="match status" value="1"/>
</dbReference>
<dbReference type="EMBL" id="JADBJN010000001">
    <property type="protein sequence ID" value="KAG5682433.1"/>
    <property type="molecule type" value="Genomic_DNA"/>
</dbReference>
<comment type="similarity">
    <text evidence="1">Belongs to the polyribonucleotide nucleotidyltransferase family.</text>
</comment>
<dbReference type="SUPFAM" id="SSF50249">
    <property type="entry name" value="Nucleic acid-binding proteins"/>
    <property type="match status" value="1"/>
</dbReference>
<evidence type="ECO:0000256" key="9">
    <source>
        <dbReference type="PROSITE-ProRule" id="PRU00117"/>
    </source>
</evidence>
<dbReference type="Proteomes" id="UP001107558">
    <property type="component" value="Chromosome 1"/>
</dbReference>
<evidence type="ECO:0000259" key="10">
    <source>
        <dbReference type="PROSITE" id="PS50126"/>
    </source>
</evidence>
<dbReference type="FunFam" id="3.30.230.70:FF:000001">
    <property type="entry name" value="Polyribonucleotide nucleotidyltransferase"/>
    <property type="match status" value="1"/>
</dbReference>
<dbReference type="CDD" id="cd09033">
    <property type="entry name" value="KH-I_PNPT1"/>
    <property type="match status" value="1"/>
</dbReference>
<dbReference type="GO" id="GO:0000175">
    <property type="term" value="F:3'-5'-RNA exonuclease activity"/>
    <property type="evidence" value="ECO:0007669"/>
    <property type="project" value="TreeGrafter"/>
</dbReference>
<dbReference type="Gene3D" id="3.30.230.70">
    <property type="entry name" value="GHMP Kinase, N-terminal domain"/>
    <property type="match status" value="2"/>
</dbReference>
<dbReference type="EC" id="2.7.7.8" evidence="3"/>
<dbReference type="SUPFAM" id="SSF55666">
    <property type="entry name" value="Ribonuclease PH domain 2-like"/>
    <property type="match status" value="2"/>
</dbReference>
<evidence type="ECO:0000256" key="6">
    <source>
        <dbReference type="ARBA" id="ARBA00022790"/>
    </source>
</evidence>
<dbReference type="Pfam" id="PF01138">
    <property type="entry name" value="RNase_PH"/>
    <property type="match status" value="2"/>
</dbReference>
<dbReference type="GO" id="GO:0004654">
    <property type="term" value="F:polyribonucleotide nucleotidyltransferase activity"/>
    <property type="evidence" value="ECO:0007669"/>
    <property type="project" value="UniProtKB-EC"/>
</dbReference>
<dbReference type="PROSITE" id="PS50084">
    <property type="entry name" value="KH_TYPE_1"/>
    <property type="match status" value="1"/>
</dbReference>
<dbReference type="OrthoDB" id="437922at2759"/>
<dbReference type="NCBIfam" id="NF008805">
    <property type="entry name" value="PRK11824.1"/>
    <property type="match status" value="1"/>
</dbReference>
<dbReference type="Pfam" id="PF15004">
    <property type="entry name" value="MYEOV2"/>
    <property type="match status" value="1"/>
</dbReference>
<dbReference type="InterPro" id="IPR003029">
    <property type="entry name" value="S1_domain"/>
</dbReference>
<dbReference type="GO" id="GO:0005739">
    <property type="term" value="C:mitochondrion"/>
    <property type="evidence" value="ECO:0007669"/>
    <property type="project" value="TreeGrafter"/>
</dbReference>
<dbReference type="GO" id="GO:0003723">
    <property type="term" value="F:RNA binding"/>
    <property type="evidence" value="ECO:0007669"/>
    <property type="project" value="UniProtKB-UniRule"/>
</dbReference>
<dbReference type="PROSITE" id="PS50126">
    <property type="entry name" value="S1"/>
    <property type="match status" value="1"/>
</dbReference>
<keyword evidence="6" id="KW-0736">Signalosome</keyword>
<dbReference type="PIRSF" id="PIRSF005499">
    <property type="entry name" value="PNPase"/>
    <property type="match status" value="1"/>
</dbReference>
<dbReference type="GO" id="GO:0008180">
    <property type="term" value="C:COP9 signalosome"/>
    <property type="evidence" value="ECO:0007669"/>
    <property type="project" value="UniProtKB-KW"/>
</dbReference>
<name>A0A9J6CJP3_POLVA</name>
<dbReference type="SMART" id="SM00322">
    <property type="entry name" value="KH"/>
    <property type="match status" value="1"/>
</dbReference>
<comment type="caution">
    <text evidence="11">The sequence shown here is derived from an EMBL/GenBank/DDBJ whole genome shotgun (WGS) entry which is preliminary data.</text>
</comment>
<dbReference type="InterPro" id="IPR012162">
    <property type="entry name" value="PNPase"/>
</dbReference>
<evidence type="ECO:0000313" key="11">
    <source>
        <dbReference type="EMBL" id="KAG5682433.1"/>
    </source>
</evidence>
<sequence length="786" mass="87342">MKPIAADEMFPEGIDVDDQSAVVLDSLHDGQKDIHSDFFNDFDDLFDEEDSSTSKYEANVEFSNGRKMTFNTGNLAKFTDGCVVVKTGDTAVMCTAISSKKASSSASFLPLSVDYRLKSSAAGRIPTNYMRREFGSTEKEILASRLVDRSIRPLFSKDYRFETQIVCNVLSVDSLNKPDVNAINAASAALHLSDIPWNGPIGAVRVGLFKNDLIINPTRRELQVSDLDLIVVATKQNLVVMLEGRGNIVLLPNILKAIKQGTREAQFIIDKIEKMRKELPNVKPKREEQEMNIMDEEMLVALKTMSEMRLKDVFRNTSHDKISRDQAVQVIRQEVITSLRSSFPDSDLAIISDEFNRQTISTFRDFVLEENVRCDGRDFDELRKISCEVDILKALHGSALFTRGQTQVLCTVTLDSKESALKLDSLTALESGVKEKNFFLHYEFPPYSIGEIGRIGAVNRREIGHGALAEKGLLPVLPPNSPFTIRLNAEVLESNGSSSMATVCAGSLALLDAGIPLSSLASGVAIGLISKYENNDTKHIENYKILTDQLGIEDYMGDMDMKVAGTKKGITSIQTDVKIPGIPLKIINECLQKATDAKSEIIDIMRECIDAPRSEKKESWPVTEKMTIEPHMRSKIIGPGGINIKQMYFETGVQMTQIDESTFEVFAPSQSAMDEAKEFMQKLMEKDRVPDLDFGGIYTAKIVELRDIGVMVTLYPSMPPALLHNSQLDIRKVAHPSALGLEVGQEITVKYFGRDPVSGLMRLSRKVLQSPASVRVKNLDKTSENR</sequence>
<dbReference type="NCBIfam" id="TIGR03591">
    <property type="entry name" value="polynuc_phos"/>
    <property type="match status" value="1"/>
</dbReference>
<dbReference type="InterPro" id="IPR001247">
    <property type="entry name" value="ExoRNase_PH_dom1"/>
</dbReference>
<dbReference type="InterPro" id="IPR004087">
    <property type="entry name" value="KH_dom"/>
</dbReference>
<dbReference type="AlphaFoldDB" id="A0A9J6CJP3"/>
<dbReference type="SUPFAM" id="SSF54211">
    <property type="entry name" value="Ribosomal protein S5 domain 2-like"/>
    <property type="match status" value="2"/>
</dbReference>
<dbReference type="FunFam" id="2.40.50.140:FF:000113">
    <property type="entry name" value="polyribonucleotide nucleotidyltransferase 1, mitochondrial"/>
    <property type="match status" value="1"/>
</dbReference>
<dbReference type="InterPro" id="IPR004088">
    <property type="entry name" value="KH_dom_type_1"/>
</dbReference>
<dbReference type="SUPFAM" id="SSF46915">
    <property type="entry name" value="Polynucleotide phosphorylase/guanosine pentaphosphate synthase (PNPase/GPSI), domain 3"/>
    <property type="match status" value="1"/>
</dbReference>
<keyword evidence="7 9" id="KW-0694">RNA-binding</keyword>
<accession>A0A9J6CJP3</accession>
<dbReference type="GO" id="GO:0000965">
    <property type="term" value="P:mitochondrial RNA 3'-end processing"/>
    <property type="evidence" value="ECO:0007669"/>
    <property type="project" value="TreeGrafter"/>
</dbReference>
<evidence type="ECO:0000256" key="7">
    <source>
        <dbReference type="ARBA" id="ARBA00022884"/>
    </source>
</evidence>
<dbReference type="InterPro" id="IPR015847">
    <property type="entry name" value="ExoRNase_PH_dom2"/>
</dbReference>
<evidence type="ECO:0000256" key="3">
    <source>
        <dbReference type="ARBA" id="ARBA00012416"/>
    </source>
</evidence>
<dbReference type="PANTHER" id="PTHR11252:SF0">
    <property type="entry name" value="POLYRIBONUCLEOTIDE NUCLEOTIDYLTRANSFERASE 1, MITOCHONDRIAL"/>
    <property type="match status" value="1"/>
</dbReference>
<dbReference type="InterPro" id="IPR029391">
    <property type="entry name" value="CSN9_metazoa"/>
</dbReference>
<gene>
    <name evidence="11" type="ORF">PVAND_011786</name>
</gene>
<evidence type="ECO:0000256" key="8">
    <source>
        <dbReference type="ARBA" id="ARBA00031451"/>
    </source>
</evidence>
<dbReference type="GO" id="GO:0005829">
    <property type="term" value="C:cytosol"/>
    <property type="evidence" value="ECO:0007669"/>
    <property type="project" value="TreeGrafter"/>
</dbReference>
<proteinExistence type="inferred from homology"/>
<dbReference type="InterPro" id="IPR027408">
    <property type="entry name" value="PNPase/RNase_PH_dom_sf"/>
</dbReference>
<keyword evidence="12" id="KW-1185">Reference proteome</keyword>
<dbReference type="FunFam" id="3.30.230.70:FF:000032">
    <property type="entry name" value="Polyribonucleotide nucleotidyltransferase 1"/>
    <property type="match status" value="1"/>
</dbReference>
<evidence type="ECO:0000256" key="5">
    <source>
        <dbReference type="ARBA" id="ARBA00022695"/>
    </source>
</evidence>
<dbReference type="CDD" id="cd11364">
    <property type="entry name" value="RNase_PH_PNPase_2"/>
    <property type="match status" value="1"/>
</dbReference>
<dbReference type="InterPro" id="IPR036456">
    <property type="entry name" value="PNPase_PH_RNA-bd_sf"/>
</dbReference>
<dbReference type="PANTHER" id="PTHR11252">
    <property type="entry name" value="POLYRIBONUCLEOTIDE NUCLEOTIDYLTRANSFERASE"/>
    <property type="match status" value="1"/>
</dbReference>
<dbReference type="GO" id="GO:0000958">
    <property type="term" value="P:mitochondrial mRNA catabolic process"/>
    <property type="evidence" value="ECO:0007669"/>
    <property type="project" value="TreeGrafter"/>
</dbReference>
<comment type="similarity">
    <text evidence="2">Belongs to the CSN9 family.</text>
</comment>
<dbReference type="Gene3D" id="2.40.50.140">
    <property type="entry name" value="Nucleic acid-binding proteins"/>
    <property type="match status" value="1"/>
</dbReference>
<evidence type="ECO:0000256" key="2">
    <source>
        <dbReference type="ARBA" id="ARBA00009162"/>
    </source>
</evidence>
<dbReference type="FunFam" id="3.30.1370.10:FF:000001">
    <property type="entry name" value="Polyribonucleotide nucleotidyltransferase"/>
    <property type="match status" value="1"/>
</dbReference>
<protein>
    <recommendedName>
        <fullName evidence="3">polyribonucleotide nucleotidyltransferase</fullName>
        <ecNumber evidence="3">2.7.7.8</ecNumber>
    </recommendedName>
    <alternativeName>
        <fullName evidence="8">Polynucleotide phosphorylase 1</fullName>
    </alternativeName>
</protein>
<feature type="domain" description="S1 motif" evidence="10">
    <location>
        <begin position="695"/>
        <end position="766"/>
    </location>
</feature>
<evidence type="ECO:0000313" key="12">
    <source>
        <dbReference type="Proteomes" id="UP001107558"/>
    </source>
</evidence>
<keyword evidence="4" id="KW-0808">Transferase</keyword>
<dbReference type="InterPro" id="IPR036612">
    <property type="entry name" value="KH_dom_type_1_sf"/>
</dbReference>